<gene>
    <name evidence="2" type="ORF">RGI145_03505</name>
    <name evidence="3" type="ORF">RQ831_14845</name>
</gene>
<proteinExistence type="predicted"/>
<dbReference type="InterPro" id="IPR050275">
    <property type="entry name" value="PGM_Phosphatase"/>
</dbReference>
<dbReference type="SUPFAM" id="SSF53254">
    <property type="entry name" value="Phosphoglycerate mutase-like"/>
    <property type="match status" value="1"/>
</dbReference>
<protein>
    <submittedName>
        <fullName evidence="3">Histidine phosphatase family protein</fullName>
        <ecNumber evidence="3">3.1.3.-</ecNumber>
    </submittedName>
    <submittedName>
        <fullName evidence="2">Phosphoglycerate mutase</fullName>
    </submittedName>
</protein>
<evidence type="ECO:0000256" key="1">
    <source>
        <dbReference type="PIRSR" id="PIRSR613078-2"/>
    </source>
</evidence>
<dbReference type="PANTHER" id="PTHR48100">
    <property type="entry name" value="BROAD-SPECIFICITY PHOSPHATASE YOR283W-RELATED"/>
    <property type="match status" value="1"/>
</dbReference>
<feature type="binding site" evidence="1">
    <location>
        <begin position="19"/>
        <end position="26"/>
    </location>
    <ligand>
        <name>substrate</name>
    </ligand>
</feature>
<dbReference type="EMBL" id="JAVVDO010000025">
    <property type="protein sequence ID" value="MDT8332337.1"/>
    <property type="molecule type" value="Genomic_DNA"/>
</dbReference>
<evidence type="ECO:0000313" key="4">
    <source>
        <dbReference type="Proteomes" id="UP000185494"/>
    </source>
</evidence>
<dbReference type="GO" id="GO:0005737">
    <property type="term" value="C:cytoplasm"/>
    <property type="evidence" value="ECO:0007669"/>
    <property type="project" value="TreeGrafter"/>
</dbReference>
<dbReference type="Proteomes" id="UP001258945">
    <property type="component" value="Unassembled WGS sequence"/>
</dbReference>
<dbReference type="SMART" id="SM00855">
    <property type="entry name" value="PGAM"/>
    <property type="match status" value="1"/>
</dbReference>
<keyword evidence="3" id="KW-0378">Hydrolase</keyword>
<sequence length="200" mass="21636">MTEVSGAVPERRVPFWFLRHGETDWNARGLSQGNVDIPLNAVGVEQARRAALALTEPGEGRRIVSIVASPLGRAQHTARVVAEALGLDFSTDEELREVGFGVQEGQPMAEWFDDWVEGRFTPEGGESFAALRTRTVRAIDRALALPGPVLVVAHGALWRAFRQSAGLPANVRTPNALPLWVEPPLGGGDAWRFTPAELAG</sequence>
<dbReference type="STRING" id="257708.RGI145_03505"/>
<evidence type="ECO:0000313" key="5">
    <source>
        <dbReference type="Proteomes" id="UP001258945"/>
    </source>
</evidence>
<dbReference type="Pfam" id="PF00300">
    <property type="entry name" value="His_Phos_1"/>
    <property type="match status" value="1"/>
</dbReference>
<evidence type="ECO:0000313" key="3">
    <source>
        <dbReference type="EMBL" id="MDT8332337.1"/>
    </source>
</evidence>
<dbReference type="EC" id="3.1.3.-" evidence="3"/>
<dbReference type="PANTHER" id="PTHR48100:SF59">
    <property type="entry name" value="ADENOSYLCOBALAMIN_ALPHA-RIBAZOLE PHOSPHATASE"/>
    <property type="match status" value="1"/>
</dbReference>
<organism evidence="2 4">
    <name type="scientific">Roseomonas gilardii</name>
    <dbReference type="NCBI Taxonomy" id="257708"/>
    <lineage>
        <taxon>Bacteria</taxon>
        <taxon>Pseudomonadati</taxon>
        <taxon>Pseudomonadota</taxon>
        <taxon>Alphaproteobacteria</taxon>
        <taxon>Acetobacterales</taxon>
        <taxon>Roseomonadaceae</taxon>
        <taxon>Roseomonas</taxon>
    </lineage>
</organism>
<dbReference type="RefSeq" id="WP_075797260.1">
    <property type="nucleotide sequence ID" value="NZ_CP015583.1"/>
</dbReference>
<feature type="binding site" evidence="1">
    <location>
        <position position="73"/>
    </location>
    <ligand>
        <name>substrate</name>
    </ligand>
</feature>
<dbReference type="Proteomes" id="UP000185494">
    <property type="component" value="Chromosome 1"/>
</dbReference>
<dbReference type="InterPro" id="IPR029033">
    <property type="entry name" value="His_PPase_superfam"/>
</dbReference>
<reference evidence="3" key="3">
    <citation type="submission" date="2023-09" db="EMBL/GenBank/DDBJ databases">
        <authorList>
            <person name="Schober I."/>
            <person name="Bunk B."/>
        </authorList>
    </citation>
    <scope>NUCLEOTIDE SEQUENCE</scope>
    <source>
        <strain evidence="3">DSM 103800</strain>
    </source>
</reference>
<name>A0A1L7ABZ9_9PROT</name>
<accession>A0A1L7ABZ9</accession>
<dbReference type="EMBL" id="CP015583">
    <property type="protein sequence ID" value="APT56314.1"/>
    <property type="molecule type" value="Genomic_DNA"/>
</dbReference>
<dbReference type="CDD" id="cd07067">
    <property type="entry name" value="HP_PGM_like"/>
    <property type="match status" value="1"/>
</dbReference>
<dbReference type="InterPro" id="IPR013078">
    <property type="entry name" value="His_Pase_superF_clade-1"/>
</dbReference>
<reference evidence="2 4" key="1">
    <citation type="submission" date="2016-05" db="EMBL/GenBank/DDBJ databases">
        <title>Complete Genome and Methylome Analysis of Psychrotrophic Bacterial Isolates from Antarctic Lake Untersee.</title>
        <authorList>
            <person name="Fomenkov A."/>
            <person name="Akimov V.N."/>
            <person name="Vasilyeva L.V."/>
            <person name="Andersen D."/>
            <person name="Vincze T."/>
            <person name="Roberts R.J."/>
        </authorList>
    </citation>
    <scope>NUCLEOTIDE SEQUENCE [LARGE SCALE GENOMIC DNA]</scope>
    <source>
        <strain evidence="2 4">U14-5</strain>
    </source>
</reference>
<dbReference type="AlphaFoldDB" id="A0A1L7ABZ9"/>
<dbReference type="eggNOG" id="COG0406">
    <property type="taxonomic scope" value="Bacteria"/>
</dbReference>
<keyword evidence="5" id="KW-1185">Reference proteome</keyword>
<reference evidence="3 5" key="2">
    <citation type="journal article" date="2019" name="Microb. Pathog.">
        <title>Comparison of VITEK 2, MALDI-TOF MS, 16S rRNA gene sequencing, and whole-genome sequencing for identification of Roseomonas mucosa.</title>
        <authorList>
            <person name="Rudolph W.W."/>
            <person name="Gunzer F."/>
            <person name="Trauth M."/>
            <person name="Bunk B."/>
            <person name="Bigge R."/>
            <person name="Schrottner P."/>
        </authorList>
    </citation>
    <scope>NUCLEOTIDE SEQUENCE [LARGE SCALE GENOMIC DNA]</scope>
    <source>
        <strain evidence="3 5">DSM 103800</strain>
    </source>
</reference>
<dbReference type="Gene3D" id="3.40.50.1240">
    <property type="entry name" value="Phosphoglycerate mutase-like"/>
    <property type="match status" value="1"/>
</dbReference>
<evidence type="ECO:0000313" key="2">
    <source>
        <dbReference type="EMBL" id="APT56314.1"/>
    </source>
</evidence>
<dbReference type="KEGG" id="rgi:RGI145_03505"/>
<dbReference type="GO" id="GO:0016791">
    <property type="term" value="F:phosphatase activity"/>
    <property type="evidence" value="ECO:0007669"/>
    <property type="project" value="TreeGrafter"/>
</dbReference>